<protein>
    <submittedName>
        <fullName evidence="1">Uncharacterized protein</fullName>
    </submittedName>
</protein>
<accession>A0A368KUC3</accession>
<reference evidence="1 2" key="1">
    <citation type="submission" date="2018-07" db="EMBL/GenBank/DDBJ databases">
        <title>Comparative genomes isolates from brazilian mangrove.</title>
        <authorList>
            <person name="De Araujo J.E."/>
            <person name="Taketani R.G."/>
            <person name="Silva M.C.P."/>
            <person name="Lourenco M.V."/>
            <person name="Oliveira V.M."/>
            <person name="Andreote F.D."/>
        </authorList>
    </citation>
    <scope>NUCLEOTIDE SEQUENCE [LARGE SCALE GENOMIC DNA]</scope>
    <source>
        <strain evidence="1 2">HEX PRIS-MGV</strain>
    </source>
</reference>
<evidence type="ECO:0000313" key="2">
    <source>
        <dbReference type="Proteomes" id="UP000253562"/>
    </source>
</evidence>
<organism evidence="1 2">
    <name type="scientific">Bremerella cremea</name>
    <dbReference type="NCBI Taxonomy" id="1031537"/>
    <lineage>
        <taxon>Bacteria</taxon>
        <taxon>Pseudomonadati</taxon>
        <taxon>Planctomycetota</taxon>
        <taxon>Planctomycetia</taxon>
        <taxon>Pirellulales</taxon>
        <taxon>Pirellulaceae</taxon>
        <taxon>Bremerella</taxon>
    </lineage>
</organism>
<dbReference type="Proteomes" id="UP000253562">
    <property type="component" value="Unassembled WGS sequence"/>
</dbReference>
<sequence>MNLKTTTRQAISPPAPSQTSRFWSFEYETEKQANCEHRVLSMKPDEFEVASLSKRNVLFALLLRYSAALSRTA</sequence>
<gene>
    <name evidence="1" type="ORF">DTL42_11160</name>
</gene>
<dbReference type="AlphaFoldDB" id="A0A368KUC3"/>
<name>A0A368KUC3_9BACT</name>
<dbReference type="EMBL" id="QPEX01000019">
    <property type="protein sequence ID" value="RCS50651.1"/>
    <property type="molecule type" value="Genomic_DNA"/>
</dbReference>
<proteinExistence type="predicted"/>
<evidence type="ECO:0000313" key="1">
    <source>
        <dbReference type="EMBL" id="RCS50651.1"/>
    </source>
</evidence>
<comment type="caution">
    <text evidence="1">The sequence shown here is derived from an EMBL/GenBank/DDBJ whole genome shotgun (WGS) entry which is preliminary data.</text>
</comment>